<gene>
    <name evidence="4" type="ORF">CDEB00056_LOCUS10304</name>
</gene>
<reference evidence="4" key="1">
    <citation type="submission" date="2021-01" db="EMBL/GenBank/DDBJ databases">
        <authorList>
            <person name="Corre E."/>
            <person name="Pelletier E."/>
            <person name="Niang G."/>
            <person name="Scheremetjew M."/>
            <person name="Finn R."/>
            <person name="Kale V."/>
            <person name="Holt S."/>
            <person name="Cochrane G."/>
            <person name="Meng A."/>
            <person name="Brown T."/>
            <person name="Cohen L."/>
        </authorList>
    </citation>
    <scope>NUCLEOTIDE SEQUENCE</scope>
    <source>
        <strain evidence="4">MM31A-1</strain>
    </source>
</reference>
<name>A0A7S3V9H7_9STRA</name>
<sequence length="303" mass="33647">MRSSINLLPLAMMGIIAVKQCVCAFGISNVSQHSSSRLPQQPSYINMATPANSGDSASATKADLSKLRKSVTNEFKDTRTEIENLKEDLAQRIDKGLAATRTELKEDLTATRVELFKEVETSSQRIDKGLAATRTELKEDLTATRVELLKGIETSSQRTDKGPATRVELLKEVETSSQRTDEGIAATRVELLKGIETSSQRTDKGRRHRGNEGRTPLAATRTELKEEIVATRKELSQRIDSILAIVVAGFISVAQGRLQISSRHCNHGFSFCYRTPFASKKHDNIKRDKIIYLLLKLCTNARM</sequence>
<evidence type="ECO:0000256" key="1">
    <source>
        <dbReference type="SAM" id="Coils"/>
    </source>
</evidence>
<feature type="region of interest" description="Disordered" evidence="2">
    <location>
        <begin position="195"/>
        <end position="215"/>
    </location>
</feature>
<keyword evidence="3" id="KW-0732">Signal</keyword>
<accession>A0A7S3V9H7</accession>
<feature type="chain" id="PRO_5031370044" evidence="3">
    <location>
        <begin position="25"/>
        <end position="303"/>
    </location>
</feature>
<feature type="region of interest" description="Disordered" evidence="2">
    <location>
        <begin position="36"/>
        <end position="59"/>
    </location>
</feature>
<dbReference type="EMBL" id="HBIO01013244">
    <property type="protein sequence ID" value="CAE0465463.1"/>
    <property type="molecule type" value="Transcribed_RNA"/>
</dbReference>
<protein>
    <submittedName>
        <fullName evidence="4">Uncharacterized protein</fullName>
    </submittedName>
</protein>
<evidence type="ECO:0000313" key="4">
    <source>
        <dbReference type="EMBL" id="CAE0465463.1"/>
    </source>
</evidence>
<evidence type="ECO:0000256" key="3">
    <source>
        <dbReference type="SAM" id="SignalP"/>
    </source>
</evidence>
<dbReference type="AlphaFoldDB" id="A0A7S3V9H7"/>
<proteinExistence type="predicted"/>
<evidence type="ECO:0000256" key="2">
    <source>
        <dbReference type="SAM" id="MobiDB-lite"/>
    </source>
</evidence>
<feature type="signal peptide" evidence="3">
    <location>
        <begin position="1"/>
        <end position="24"/>
    </location>
</feature>
<keyword evidence="1" id="KW-0175">Coiled coil</keyword>
<feature type="coiled-coil region" evidence="1">
    <location>
        <begin position="68"/>
        <end position="95"/>
    </location>
</feature>
<organism evidence="4">
    <name type="scientific">Chaetoceros debilis</name>
    <dbReference type="NCBI Taxonomy" id="122233"/>
    <lineage>
        <taxon>Eukaryota</taxon>
        <taxon>Sar</taxon>
        <taxon>Stramenopiles</taxon>
        <taxon>Ochrophyta</taxon>
        <taxon>Bacillariophyta</taxon>
        <taxon>Coscinodiscophyceae</taxon>
        <taxon>Chaetocerotophycidae</taxon>
        <taxon>Chaetocerotales</taxon>
        <taxon>Chaetocerotaceae</taxon>
        <taxon>Chaetoceros</taxon>
    </lineage>
</organism>